<organism evidence="2 3">
    <name type="scientific">Methylobacterium phyllostachyos</name>
    <dbReference type="NCBI Taxonomy" id="582672"/>
    <lineage>
        <taxon>Bacteria</taxon>
        <taxon>Pseudomonadati</taxon>
        <taxon>Pseudomonadota</taxon>
        <taxon>Alphaproteobacteria</taxon>
        <taxon>Hyphomicrobiales</taxon>
        <taxon>Methylobacteriaceae</taxon>
        <taxon>Methylobacterium</taxon>
    </lineage>
</organism>
<sequence>MTSSAAPAQDPFAILGETLETAAGALDVPTAQARESAHRAAATTKRVVGSGVYSLSYALAYGTVFAATYVHDLLPEASAVRRGLSDGGHDALSARARRILLQEEAAATHARTESAPALGEESHANGTRGSEPHDTPLRNGHADGDARTRVDALAGQFEGQH</sequence>
<dbReference type="Proteomes" id="UP000198704">
    <property type="component" value="Unassembled WGS sequence"/>
</dbReference>
<dbReference type="RefSeq" id="WP_091717941.1">
    <property type="nucleotide sequence ID" value="NZ_FNHS01000010.1"/>
</dbReference>
<dbReference type="AlphaFoldDB" id="A0A1H0DK38"/>
<protein>
    <submittedName>
        <fullName evidence="2">Uncharacterized protein</fullName>
    </submittedName>
</protein>
<evidence type="ECO:0000313" key="2">
    <source>
        <dbReference type="EMBL" id="SDN70617.1"/>
    </source>
</evidence>
<dbReference type="EMBL" id="FNHS01000010">
    <property type="protein sequence ID" value="SDN70617.1"/>
    <property type="molecule type" value="Genomic_DNA"/>
</dbReference>
<accession>A0A1H0DK38</accession>
<feature type="region of interest" description="Disordered" evidence="1">
    <location>
        <begin position="106"/>
        <end position="148"/>
    </location>
</feature>
<evidence type="ECO:0000313" key="3">
    <source>
        <dbReference type="Proteomes" id="UP000198704"/>
    </source>
</evidence>
<feature type="compositionally biased region" description="Basic and acidic residues" evidence="1">
    <location>
        <begin position="130"/>
        <end position="148"/>
    </location>
</feature>
<reference evidence="3" key="1">
    <citation type="submission" date="2016-10" db="EMBL/GenBank/DDBJ databases">
        <authorList>
            <person name="Varghese N."/>
            <person name="Submissions S."/>
        </authorList>
    </citation>
    <scope>NUCLEOTIDE SEQUENCE [LARGE SCALE GENOMIC DNA]</scope>
    <source>
        <strain evidence="3">BL47</strain>
    </source>
</reference>
<dbReference type="OrthoDB" id="8456793at2"/>
<name>A0A1H0DK38_9HYPH</name>
<keyword evidence="3" id="KW-1185">Reference proteome</keyword>
<proteinExistence type="predicted"/>
<gene>
    <name evidence="2" type="ORF">SAMN05216360_110202</name>
</gene>
<evidence type="ECO:0000256" key="1">
    <source>
        <dbReference type="SAM" id="MobiDB-lite"/>
    </source>
</evidence>